<evidence type="ECO:0000313" key="2">
    <source>
        <dbReference type="Proteomes" id="UP001151760"/>
    </source>
</evidence>
<evidence type="ECO:0000313" key="1">
    <source>
        <dbReference type="EMBL" id="GJS50719.1"/>
    </source>
</evidence>
<proteinExistence type="predicted"/>
<reference evidence="1" key="2">
    <citation type="submission" date="2022-01" db="EMBL/GenBank/DDBJ databases">
        <authorList>
            <person name="Yamashiro T."/>
            <person name="Shiraishi A."/>
            <person name="Satake H."/>
            <person name="Nakayama K."/>
        </authorList>
    </citation>
    <scope>NUCLEOTIDE SEQUENCE</scope>
</reference>
<dbReference type="PANTHER" id="PTHR33067">
    <property type="entry name" value="RNA-DIRECTED DNA POLYMERASE-RELATED"/>
    <property type="match status" value="1"/>
</dbReference>
<organism evidence="1 2">
    <name type="scientific">Tanacetum coccineum</name>
    <dbReference type="NCBI Taxonomy" id="301880"/>
    <lineage>
        <taxon>Eukaryota</taxon>
        <taxon>Viridiplantae</taxon>
        <taxon>Streptophyta</taxon>
        <taxon>Embryophyta</taxon>
        <taxon>Tracheophyta</taxon>
        <taxon>Spermatophyta</taxon>
        <taxon>Magnoliopsida</taxon>
        <taxon>eudicotyledons</taxon>
        <taxon>Gunneridae</taxon>
        <taxon>Pentapetalae</taxon>
        <taxon>asterids</taxon>
        <taxon>campanulids</taxon>
        <taxon>Asterales</taxon>
        <taxon>Asteraceae</taxon>
        <taxon>Asteroideae</taxon>
        <taxon>Anthemideae</taxon>
        <taxon>Anthemidinae</taxon>
        <taxon>Tanacetum</taxon>
    </lineage>
</organism>
<protein>
    <submittedName>
        <fullName evidence="1">Uncharacterized protein</fullName>
    </submittedName>
</protein>
<comment type="caution">
    <text evidence="1">The sequence shown here is derived from an EMBL/GenBank/DDBJ whole genome shotgun (WGS) entry which is preliminary data.</text>
</comment>
<name>A0ABQ4WD04_9ASTR</name>
<dbReference type="PANTHER" id="PTHR33067:SF31">
    <property type="entry name" value="RNA-DIRECTED DNA POLYMERASE"/>
    <property type="match status" value="1"/>
</dbReference>
<reference evidence="1" key="1">
    <citation type="journal article" date="2022" name="Int. J. Mol. Sci.">
        <title>Draft Genome of Tanacetum Coccineum: Genomic Comparison of Closely Related Tanacetum-Family Plants.</title>
        <authorList>
            <person name="Yamashiro T."/>
            <person name="Shiraishi A."/>
            <person name="Nakayama K."/>
            <person name="Satake H."/>
        </authorList>
    </citation>
    <scope>NUCLEOTIDE SEQUENCE</scope>
</reference>
<gene>
    <name evidence="1" type="ORF">Tco_0624081</name>
</gene>
<sequence length="83" mass="9325">MKELVDKFIEGGRQEYDEVRMSRLEEACTITTNERCSAVLLNRLPSKEKDPGSFTIPGRIGDLHIDNTLVDLGASISDRTDRT</sequence>
<dbReference type="EMBL" id="BQNB010008535">
    <property type="protein sequence ID" value="GJS50719.1"/>
    <property type="molecule type" value="Genomic_DNA"/>
</dbReference>
<dbReference type="Proteomes" id="UP001151760">
    <property type="component" value="Unassembled WGS sequence"/>
</dbReference>
<accession>A0ABQ4WD04</accession>
<keyword evidence="2" id="KW-1185">Reference proteome</keyword>